<accession>A0ACC1SRB8</accession>
<protein>
    <submittedName>
        <fullName evidence="1">Uncharacterized protein</fullName>
    </submittedName>
</protein>
<keyword evidence="2" id="KW-1185">Reference proteome</keyword>
<sequence>MLRRIPVNKDGRPVEFGDGSTLHKPFKTPTLLVQREQPQRKRKRVSYKGAQGDGSDSDSDAENTSSGRPSKKKKGRDGYEAPHDDNRKSFPVYSPKPFEEVSRQFLIPAIKNSDGEYVRKNPTNAALGIRPVANIIPRPLHDPMQDHAIVLFDPTIDDRETEEEKREREKEEQKAKEAREAEEKNTGLYNPHGKTLKQLLGDPKDKKKKNPKVAVVIDPRLSKVLRPHQIEGVKFLYKCVTGMLVDNQFGCIMADEMGLGKTLQCIALMWTLLKQSPHASRPTIEKCIIACPASLVKNWANELVKWLGKEAINALAIDGKGGKADMLEKVSRWVQATGRNVSQPVMIVSYETLRTLSVHLANCSIGLLLCDEGHRLKNSESQTFQALNGLNVKRRVILSEFFSLLNFANPDFLGSKNEFRKNFENAIIRGRDADASDAAKAEYDKKLKELLSRSAQFIIRRTNDLLSKYLPVKYEHVVFCSLSDFQLSLYRHFIKSPEIQALLRGHESQPLKAINILKKLCNHPELLNLPDDLRGSEKLLPEGFARASSGSSRDRGGRNQEVHCEWGGKFLVLERFLHRIHTETNDKIVLISNYTQTLDLFEKMLRSKRVWVLPPHGTMTITKRQKLVDQFNDPNGKEFVFLLSSKAGGCGINLIGANRLVLFDPDWNPASDQQALARVWRDGQKKECFVYRFISTGTIEEKIFQRQANKQALSSAVVDENQDVERHFSLDELRKLFLFKENTLCETHETFKCKRCKNGKQFIKAQALLYGDASTWNHFTNDELRNNHDDLLRAEVGLPEVSFVFQYISH</sequence>
<dbReference type="EMBL" id="JANHOG010001074">
    <property type="protein sequence ID" value="KAJ3544931.1"/>
    <property type="molecule type" value="Genomic_DNA"/>
</dbReference>
<dbReference type="Proteomes" id="UP001148662">
    <property type="component" value="Unassembled WGS sequence"/>
</dbReference>
<proteinExistence type="predicted"/>
<reference evidence="1" key="1">
    <citation type="submission" date="2022-07" db="EMBL/GenBank/DDBJ databases">
        <title>Genome Sequence of Phlebia brevispora.</title>
        <authorList>
            <person name="Buettner E."/>
        </authorList>
    </citation>
    <scope>NUCLEOTIDE SEQUENCE</scope>
    <source>
        <strain evidence="1">MPL23</strain>
    </source>
</reference>
<evidence type="ECO:0000313" key="1">
    <source>
        <dbReference type="EMBL" id="KAJ3544931.1"/>
    </source>
</evidence>
<evidence type="ECO:0000313" key="2">
    <source>
        <dbReference type="Proteomes" id="UP001148662"/>
    </source>
</evidence>
<organism evidence="1 2">
    <name type="scientific">Phlebia brevispora</name>
    <dbReference type="NCBI Taxonomy" id="194682"/>
    <lineage>
        <taxon>Eukaryota</taxon>
        <taxon>Fungi</taxon>
        <taxon>Dikarya</taxon>
        <taxon>Basidiomycota</taxon>
        <taxon>Agaricomycotina</taxon>
        <taxon>Agaricomycetes</taxon>
        <taxon>Polyporales</taxon>
        <taxon>Meruliaceae</taxon>
        <taxon>Phlebia</taxon>
    </lineage>
</organism>
<comment type="caution">
    <text evidence="1">The sequence shown here is derived from an EMBL/GenBank/DDBJ whole genome shotgun (WGS) entry which is preliminary data.</text>
</comment>
<gene>
    <name evidence="1" type="ORF">NM688_g5688</name>
</gene>
<name>A0ACC1SRB8_9APHY</name>